<protein>
    <recommendedName>
        <fullName evidence="16">Sulfhydryl oxidase</fullName>
        <ecNumber evidence="16">1.8.3.2</ecNumber>
    </recommendedName>
</protein>
<keyword evidence="17" id="KW-0732">Signal</keyword>
<evidence type="ECO:0000256" key="12">
    <source>
        <dbReference type="ARBA" id="ARBA00023145"/>
    </source>
</evidence>
<dbReference type="EMBL" id="JAGIXG020000054">
    <property type="protein sequence ID" value="KAI6778997.1"/>
    <property type="molecule type" value="Genomic_DNA"/>
</dbReference>
<dbReference type="PRINTS" id="PR00141">
    <property type="entry name" value="PROTEASOME"/>
</dbReference>
<dbReference type="AlphaFoldDB" id="A0A9Q0BAL1"/>
<dbReference type="InterPro" id="IPR001353">
    <property type="entry name" value="Proteasome_sua/b"/>
</dbReference>
<evidence type="ECO:0000256" key="7">
    <source>
        <dbReference type="ARBA" id="ARBA00022698"/>
    </source>
</evidence>
<keyword evidence="6" id="KW-0645">Protease</keyword>
<evidence type="ECO:0000256" key="4">
    <source>
        <dbReference type="ARBA" id="ARBA00022490"/>
    </source>
</evidence>
<evidence type="ECO:0000259" key="18">
    <source>
        <dbReference type="PROSITE" id="PS51324"/>
    </source>
</evidence>
<keyword evidence="20" id="KW-1185">Reference proteome</keyword>
<comment type="subunit">
    <text evidence="15">The 26S proteasome consists of a 20S proteasome core and two 19S regulatory subunits. The 20S proteasome core is composed of 28 subunits that are arranged in four stacked rings, resulting in a barrel-shaped structure. The two end rings are each formed by seven alpha subunits, and the two central rings are each formed by seven beta subunits. The catalytic chamber with the active sites is on the inside of the barrel.</text>
</comment>
<keyword evidence="13" id="KW-1015">Disulfide bond</keyword>
<dbReference type="FunFam" id="3.60.20.10:FF:000010">
    <property type="entry name" value="Proteasome subunit beta type-1"/>
    <property type="match status" value="1"/>
</dbReference>
<evidence type="ECO:0000313" key="19">
    <source>
        <dbReference type="EMBL" id="KAI6778997.1"/>
    </source>
</evidence>
<dbReference type="PANTHER" id="PTHR32194">
    <property type="entry name" value="METALLOPROTEASE TLDD"/>
    <property type="match status" value="1"/>
</dbReference>
<name>A0A9Q0BAL1_9HYPO</name>
<reference evidence="19" key="2">
    <citation type="submission" date="2022-07" db="EMBL/GenBank/DDBJ databases">
        <authorList>
            <person name="Goncalves M.F.M."/>
            <person name="Hilario S."/>
            <person name="Van De Peer Y."/>
            <person name="Esteves A.C."/>
            <person name="Alves A."/>
        </authorList>
    </citation>
    <scope>NUCLEOTIDE SEQUENCE</scope>
    <source>
        <strain evidence="19">MUM 19.33</strain>
    </source>
</reference>
<dbReference type="InterPro" id="IPR017905">
    <property type="entry name" value="ERV/ALR_sulphydryl_oxidase"/>
</dbReference>
<evidence type="ECO:0000256" key="5">
    <source>
        <dbReference type="ARBA" id="ARBA00022630"/>
    </source>
</evidence>
<evidence type="ECO:0000256" key="8">
    <source>
        <dbReference type="ARBA" id="ARBA00022801"/>
    </source>
</evidence>
<dbReference type="PROSITE" id="PS00854">
    <property type="entry name" value="PROTEASOME_BETA_1"/>
    <property type="match status" value="1"/>
</dbReference>
<evidence type="ECO:0000256" key="3">
    <source>
        <dbReference type="ARBA" id="ARBA00004123"/>
    </source>
</evidence>
<feature type="domain" description="ERV/ALR sulfhydryl oxidase" evidence="18">
    <location>
        <begin position="102"/>
        <end position="202"/>
    </location>
</feature>
<comment type="cofactor">
    <cofactor evidence="2 16">
        <name>FAD</name>
        <dbReference type="ChEBI" id="CHEBI:57692"/>
    </cofactor>
</comment>
<dbReference type="SUPFAM" id="SSF69000">
    <property type="entry name" value="FAD-dependent thiol oxidase"/>
    <property type="match status" value="1"/>
</dbReference>
<keyword evidence="4" id="KW-0963">Cytoplasm</keyword>
<reference evidence="19" key="1">
    <citation type="journal article" date="2021" name="J Fungi (Basel)">
        <title>Genomic and Metabolomic Analyses of the Marine Fungus Emericellopsis cladophorae: Insights into Saltwater Adaptability Mechanisms and Its Biosynthetic Potential.</title>
        <authorList>
            <person name="Goncalves M.F.M."/>
            <person name="Hilario S."/>
            <person name="Van de Peer Y."/>
            <person name="Esteves A.C."/>
            <person name="Alves A."/>
        </authorList>
    </citation>
    <scope>NUCLEOTIDE SEQUENCE</scope>
    <source>
        <strain evidence="19">MUM 19.33</strain>
    </source>
</reference>
<dbReference type="Proteomes" id="UP001055219">
    <property type="component" value="Unassembled WGS sequence"/>
</dbReference>
<gene>
    <name evidence="19" type="ORF">J7T54_004491</name>
</gene>
<evidence type="ECO:0000256" key="11">
    <source>
        <dbReference type="ARBA" id="ARBA00023002"/>
    </source>
</evidence>
<dbReference type="Pfam" id="PF00227">
    <property type="entry name" value="Proteasome"/>
    <property type="match status" value="1"/>
</dbReference>
<dbReference type="Gene3D" id="1.20.120.310">
    <property type="entry name" value="ERV/ALR sulfhydryl oxidase domain"/>
    <property type="match status" value="1"/>
</dbReference>
<keyword evidence="10" id="KW-0647">Proteasome</keyword>
<evidence type="ECO:0000256" key="14">
    <source>
        <dbReference type="ARBA" id="ARBA00023242"/>
    </source>
</evidence>
<evidence type="ECO:0000256" key="13">
    <source>
        <dbReference type="ARBA" id="ARBA00023157"/>
    </source>
</evidence>
<dbReference type="RefSeq" id="XP_051359853.1">
    <property type="nucleotide sequence ID" value="XM_051509076.1"/>
</dbReference>
<sequence>MARRSNLALTVVLALVVLFSISYLFSSSPSSGYAGYNRDPDYVPSQVQAETLKAEPLMSEPLESEPLKSAPEAVDQPSFAVDMEALPAGILEGESIAPKLENATLKAELGRATWKFLHTMAARFPENPTASDRTALETFIHLFGRLYPCGDCARHFRQLLAEYPPQTSSRNAAAGWMCFAHNLVNERLDKEIFDCNNIGDFYDCGCGEEGKEGAKVEEGQTPEDTQDDSMAITFKDGVILGADSRTTTGPVIANRVTDKLTMIDDNIWCCRSGSAADTQAVADIVKRHLDQHAVHHGERATTGQAASILAEICYANKDMLSAGLLVAGWHPRYGGEVYQVPLGGSLHKEPWAISGSGSTYIRALCYRNWRENMEEKEAIQYVKESVREAIRNDGSSGGVIRLAVLTARGVERWLFTPDDDYSKPTDDKPQKM</sequence>
<dbReference type="GO" id="GO:0005737">
    <property type="term" value="C:cytoplasm"/>
    <property type="evidence" value="ECO:0007669"/>
    <property type="project" value="TreeGrafter"/>
</dbReference>
<organism evidence="19 20">
    <name type="scientific">Emericellopsis cladophorae</name>
    <dbReference type="NCBI Taxonomy" id="2686198"/>
    <lineage>
        <taxon>Eukaryota</taxon>
        <taxon>Fungi</taxon>
        <taxon>Dikarya</taxon>
        <taxon>Ascomycota</taxon>
        <taxon>Pezizomycotina</taxon>
        <taxon>Sordariomycetes</taxon>
        <taxon>Hypocreomycetidae</taxon>
        <taxon>Hypocreales</taxon>
        <taxon>Bionectriaceae</taxon>
        <taxon>Emericellopsis</taxon>
    </lineage>
</organism>
<dbReference type="GO" id="GO:0005634">
    <property type="term" value="C:nucleus"/>
    <property type="evidence" value="ECO:0007669"/>
    <property type="project" value="UniProtKB-SubCell"/>
</dbReference>
<dbReference type="SUPFAM" id="SSF56235">
    <property type="entry name" value="N-terminal nucleophile aminohydrolases (Ntn hydrolases)"/>
    <property type="match status" value="1"/>
</dbReference>
<evidence type="ECO:0000256" key="16">
    <source>
        <dbReference type="RuleBase" id="RU371123"/>
    </source>
</evidence>
<keyword evidence="5 16" id="KW-0285">Flavoprotein</keyword>
<keyword evidence="9 16" id="KW-0274">FAD</keyword>
<proteinExistence type="predicted"/>
<comment type="catalytic activity">
    <reaction evidence="1">
        <text>Cleavage of peptide bonds with very broad specificity.</text>
        <dbReference type="EC" id="3.4.25.1"/>
    </reaction>
</comment>
<dbReference type="Pfam" id="PF04777">
    <property type="entry name" value="Evr1_Alr"/>
    <property type="match status" value="1"/>
</dbReference>
<dbReference type="GO" id="GO:0019774">
    <property type="term" value="C:proteasome core complex, beta-subunit complex"/>
    <property type="evidence" value="ECO:0007669"/>
    <property type="project" value="UniProtKB-ARBA"/>
</dbReference>
<comment type="subcellular location">
    <subcellularLocation>
        <location evidence="3">Nucleus</location>
    </subcellularLocation>
</comment>
<feature type="signal peptide" evidence="17">
    <location>
        <begin position="1"/>
        <end position="26"/>
    </location>
</feature>
<dbReference type="PROSITE" id="PS51324">
    <property type="entry name" value="ERV_ALR"/>
    <property type="match status" value="1"/>
</dbReference>
<comment type="catalytic activity">
    <reaction evidence="16">
        <text>2 R'C(R)SH + O2 = R'C(R)S-S(R)CR' + H2O2</text>
        <dbReference type="Rhea" id="RHEA:17357"/>
        <dbReference type="ChEBI" id="CHEBI:15379"/>
        <dbReference type="ChEBI" id="CHEBI:16240"/>
        <dbReference type="ChEBI" id="CHEBI:16520"/>
        <dbReference type="ChEBI" id="CHEBI:17412"/>
        <dbReference type="EC" id="1.8.3.2"/>
    </reaction>
</comment>
<evidence type="ECO:0000256" key="2">
    <source>
        <dbReference type="ARBA" id="ARBA00001974"/>
    </source>
</evidence>
<feature type="chain" id="PRO_5040311184" description="Sulfhydryl oxidase" evidence="17">
    <location>
        <begin position="27"/>
        <end position="432"/>
    </location>
</feature>
<dbReference type="OrthoDB" id="7854943at2759"/>
<evidence type="ECO:0000256" key="17">
    <source>
        <dbReference type="SAM" id="SignalP"/>
    </source>
</evidence>
<comment type="caution">
    <text evidence="19">The sequence shown here is derived from an EMBL/GenBank/DDBJ whole genome shotgun (WGS) entry which is preliminary data.</text>
</comment>
<dbReference type="Gene3D" id="3.60.20.10">
    <property type="entry name" value="Glutamine Phosphoribosylpyrophosphate, subunit 1, domain 1"/>
    <property type="match status" value="1"/>
</dbReference>
<dbReference type="PANTHER" id="PTHR32194:SF0">
    <property type="entry name" value="ATP-DEPENDENT PROTEASE SUBUNIT HSLV"/>
    <property type="match status" value="1"/>
</dbReference>
<keyword evidence="11 16" id="KW-0560">Oxidoreductase</keyword>
<evidence type="ECO:0000256" key="1">
    <source>
        <dbReference type="ARBA" id="ARBA00001198"/>
    </source>
</evidence>
<keyword evidence="14" id="KW-0539">Nucleus</keyword>
<evidence type="ECO:0000256" key="15">
    <source>
        <dbReference type="ARBA" id="ARBA00026071"/>
    </source>
</evidence>
<dbReference type="InterPro" id="IPR016050">
    <property type="entry name" value="Proteasome_bsu_CS"/>
</dbReference>
<dbReference type="GO" id="GO:0004298">
    <property type="term" value="F:threonine-type endopeptidase activity"/>
    <property type="evidence" value="ECO:0007669"/>
    <property type="project" value="UniProtKB-KW"/>
</dbReference>
<dbReference type="EC" id="1.8.3.2" evidence="16"/>
<dbReference type="GeneID" id="75830979"/>
<dbReference type="CDD" id="cd03762">
    <property type="entry name" value="proteasome_beta_type_6"/>
    <property type="match status" value="1"/>
</dbReference>
<dbReference type="InterPro" id="IPR029055">
    <property type="entry name" value="Ntn_hydrolases_N"/>
</dbReference>
<keyword evidence="7" id="KW-0888">Threonine protease</keyword>
<dbReference type="PROSITE" id="PS51476">
    <property type="entry name" value="PROTEASOME_BETA_2"/>
    <property type="match status" value="1"/>
</dbReference>
<evidence type="ECO:0000256" key="10">
    <source>
        <dbReference type="ARBA" id="ARBA00022942"/>
    </source>
</evidence>
<dbReference type="InterPro" id="IPR023333">
    <property type="entry name" value="Proteasome_suB-type"/>
</dbReference>
<accession>A0A9Q0BAL1</accession>
<dbReference type="FunFam" id="1.20.120.310:FF:000002">
    <property type="entry name" value="Sulfhydryl oxidase"/>
    <property type="match status" value="1"/>
</dbReference>
<evidence type="ECO:0000256" key="9">
    <source>
        <dbReference type="ARBA" id="ARBA00022827"/>
    </source>
</evidence>
<evidence type="ECO:0000256" key="6">
    <source>
        <dbReference type="ARBA" id="ARBA00022670"/>
    </source>
</evidence>
<dbReference type="InterPro" id="IPR000243">
    <property type="entry name" value="Pept_T1A_subB"/>
</dbReference>
<dbReference type="GO" id="GO:0016972">
    <property type="term" value="F:thiol oxidase activity"/>
    <property type="evidence" value="ECO:0007669"/>
    <property type="project" value="UniProtKB-EC"/>
</dbReference>
<keyword evidence="8" id="KW-0378">Hydrolase</keyword>
<keyword evidence="12" id="KW-0865">Zymogen</keyword>
<dbReference type="GO" id="GO:0051603">
    <property type="term" value="P:proteolysis involved in protein catabolic process"/>
    <property type="evidence" value="ECO:0007669"/>
    <property type="project" value="InterPro"/>
</dbReference>
<evidence type="ECO:0000313" key="20">
    <source>
        <dbReference type="Proteomes" id="UP001055219"/>
    </source>
</evidence>
<dbReference type="InterPro" id="IPR036774">
    <property type="entry name" value="ERV/ALR_sulphydryl_oxid_sf"/>
</dbReference>